<dbReference type="SUPFAM" id="SSF81383">
    <property type="entry name" value="F-box domain"/>
    <property type="match status" value="1"/>
</dbReference>
<dbReference type="EMBL" id="KK198754">
    <property type="protein sequence ID" value="KCW86405.1"/>
    <property type="molecule type" value="Genomic_DNA"/>
</dbReference>
<dbReference type="STRING" id="71139.A0A059D871"/>
<evidence type="ECO:0000313" key="2">
    <source>
        <dbReference type="EMBL" id="KCW86405.1"/>
    </source>
</evidence>
<dbReference type="AlphaFoldDB" id="A0A059D871"/>
<dbReference type="Pfam" id="PF00646">
    <property type="entry name" value="F-box"/>
    <property type="match status" value="1"/>
</dbReference>
<protein>
    <recommendedName>
        <fullName evidence="1">F-box domain-containing protein</fullName>
    </recommendedName>
</protein>
<dbReference type="eggNOG" id="ENOG502S9E8">
    <property type="taxonomic scope" value="Eukaryota"/>
</dbReference>
<gene>
    <name evidence="2" type="ORF">EUGRSUZ_B03075</name>
</gene>
<dbReference type="InParanoid" id="A0A059D871"/>
<dbReference type="InterPro" id="IPR036047">
    <property type="entry name" value="F-box-like_dom_sf"/>
</dbReference>
<dbReference type="OrthoDB" id="687122at2759"/>
<accession>A0A059D871</accession>
<dbReference type="Gramene" id="KCW86405">
    <property type="protein sequence ID" value="KCW86405"/>
    <property type="gene ID" value="EUGRSUZ_B03075"/>
</dbReference>
<proteinExistence type="predicted"/>
<sequence>MKKTNADPTVIPDDLLIEILRRLPVKSLCRFRCVSTLWRSLISDPRFLAAHLAHSATRPRLLVTLPVQQVPCPQGRWLFSADHPESGRDRPQIAEPHLLVHGSPGRYVSQSLNGLICLEVGGLIIVCNPSTRKLVTLGQSKARSGRGCSYCRHSFGFDPVGKEHKVFETWVSDSGKPDRGLIMNQFVLTLGSSGWRGIEGGPPHLKHDPEFCFNGVIYYIAWKSLVAIPRVEYLVALDVRTESFRMIVSPSGVQVDMSKRRLLEFEGRVALVDCYNLRSDDEIAIWILEDFDREIWKKKVVVLPPCWKEIVVDHEMFPAGIVRQTGELLFEPWVLSKPMCLFYYNLKTNSFRISEIGGFPECESGMPPEMYGLTFTDHMESLLPPMSHSSKNIANHFPSG</sequence>
<dbReference type="PANTHER" id="PTHR31111">
    <property type="entry name" value="BNAA05G37150D PROTEIN-RELATED"/>
    <property type="match status" value="1"/>
</dbReference>
<dbReference type="FunCoup" id="A0A059D871">
    <property type="interactions" value="48"/>
</dbReference>
<reference evidence="2" key="1">
    <citation type="submission" date="2013-07" db="EMBL/GenBank/DDBJ databases">
        <title>The genome of Eucalyptus grandis.</title>
        <authorList>
            <person name="Schmutz J."/>
            <person name="Hayes R."/>
            <person name="Myburg A."/>
            <person name="Tuskan G."/>
            <person name="Grattapaglia D."/>
            <person name="Rokhsar D.S."/>
        </authorList>
    </citation>
    <scope>NUCLEOTIDE SEQUENCE</scope>
    <source>
        <tissue evidence="2">Leaf extractions</tissue>
    </source>
</reference>
<dbReference type="OMA" id="HWFKENI"/>
<evidence type="ECO:0000259" key="1">
    <source>
        <dbReference type="PROSITE" id="PS50181"/>
    </source>
</evidence>
<name>A0A059D871_EUCGR</name>
<dbReference type="Gene3D" id="1.20.1280.50">
    <property type="match status" value="1"/>
</dbReference>
<feature type="domain" description="F-box" evidence="1">
    <location>
        <begin position="5"/>
        <end position="52"/>
    </location>
</feature>
<organism evidence="2">
    <name type="scientific">Eucalyptus grandis</name>
    <name type="common">Flooded gum</name>
    <dbReference type="NCBI Taxonomy" id="71139"/>
    <lineage>
        <taxon>Eukaryota</taxon>
        <taxon>Viridiplantae</taxon>
        <taxon>Streptophyta</taxon>
        <taxon>Embryophyta</taxon>
        <taxon>Tracheophyta</taxon>
        <taxon>Spermatophyta</taxon>
        <taxon>Magnoliopsida</taxon>
        <taxon>eudicotyledons</taxon>
        <taxon>Gunneridae</taxon>
        <taxon>Pentapetalae</taxon>
        <taxon>rosids</taxon>
        <taxon>malvids</taxon>
        <taxon>Myrtales</taxon>
        <taxon>Myrtaceae</taxon>
        <taxon>Myrtoideae</taxon>
        <taxon>Eucalypteae</taxon>
        <taxon>Eucalyptus</taxon>
    </lineage>
</organism>
<dbReference type="SMART" id="SM00256">
    <property type="entry name" value="FBOX"/>
    <property type="match status" value="1"/>
</dbReference>
<dbReference type="InterPro" id="IPR013187">
    <property type="entry name" value="F-box-assoc_dom_typ3"/>
</dbReference>
<dbReference type="PANTHER" id="PTHR31111:SF138">
    <property type="entry name" value="F-BOX ASSOCIATED DOMAIN-CONTAINING PROTEIN"/>
    <property type="match status" value="1"/>
</dbReference>
<dbReference type="NCBIfam" id="TIGR01640">
    <property type="entry name" value="F_box_assoc_1"/>
    <property type="match status" value="1"/>
</dbReference>
<dbReference type="CDD" id="cd22157">
    <property type="entry name" value="F-box_AtFBW1-like"/>
    <property type="match status" value="1"/>
</dbReference>
<dbReference type="PROSITE" id="PS50181">
    <property type="entry name" value="FBOX"/>
    <property type="match status" value="1"/>
</dbReference>
<dbReference type="InterPro" id="IPR001810">
    <property type="entry name" value="F-box_dom"/>
</dbReference>
<dbReference type="InterPro" id="IPR017451">
    <property type="entry name" value="F-box-assoc_interact_dom"/>
</dbReference>
<dbReference type="Pfam" id="PF08268">
    <property type="entry name" value="FBA_3"/>
    <property type="match status" value="1"/>
</dbReference>